<comment type="caution">
    <text evidence="12">The sequence shown here is derived from an EMBL/GenBank/DDBJ whole genome shotgun (WGS) entry which is preliminary data.</text>
</comment>
<dbReference type="Pfam" id="PF00349">
    <property type="entry name" value="Hexokinase_1"/>
    <property type="match status" value="1"/>
</dbReference>
<dbReference type="GO" id="GO:0001678">
    <property type="term" value="P:intracellular glucose homeostasis"/>
    <property type="evidence" value="ECO:0007669"/>
    <property type="project" value="InterPro"/>
</dbReference>
<dbReference type="Pfam" id="PF03727">
    <property type="entry name" value="Hexokinase_2"/>
    <property type="match status" value="1"/>
</dbReference>
<keyword evidence="4" id="KW-0808">Transferase</keyword>
<evidence type="ECO:0000259" key="11">
    <source>
        <dbReference type="Pfam" id="PF03727"/>
    </source>
</evidence>
<evidence type="ECO:0000256" key="3">
    <source>
        <dbReference type="ARBA" id="ARBA00009225"/>
    </source>
</evidence>
<dbReference type="GO" id="GO:0004340">
    <property type="term" value="F:glucokinase activity"/>
    <property type="evidence" value="ECO:0007669"/>
    <property type="project" value="TreeGrafter"/>
</dbReference>
<dbReference type="InterPro" id="IPR001312">
    <property type="entry name" value="Hexokinase"/>
</dbReference>
<dbReference type="GO" id="GO:0005536">
    <property type="term" value="F:D-glucose binding"/>
    <property type="evidence" value="ECO:0007669"/>
    <property type="project" value="InterPro"/>
</dbReference>
<evidence type="ECO:0000256" key="5">
    <source>
        <dbReference type="ARBA" id="ARBA00022741"/>
    </source>
</evidence>
<evidence type="ECO:0000256" key="4">
    <source>
        <dbReference type="ARBA" id="ARBA00022679"/>
    </source>
</evidence>
<dbReference type="InterPro" id="IPR022672">
    <property type="entry name" value="Hexokinase_N"/>
</dbReference>
<dbReference type="PANTHER" id="PTHR19443">
    <property type="entry name" value="HEXOKINASE"/>
    <property type="match status" value="1"/>
</dbReference>
<evidence type="ECO:0000256" key="7">
    <source>
        <dbReference type="ARBA" id="ARBA00022840"/>
    </source>
</evidence>
<dbReference type="PRINTS" id="PR00475">
    <property type="entry name" value="HEXOKINASE"/>
</dbReference>
<keyword evidence="6" id="KW-0418">Kinase</keyword>
<feature type="domain" description="Hexokinase C-terminal" evidence="11">
    <location>
        <begin position="74"/>
        <end position="297"/>
    </location>
</feature>
<sequence length="299" mass="32672">SYPAEISPDRDGKLLAWTKEIKAPEVVGEFIGKSIFDRLEQKGYRRKFSFLNDTVAALLAGKSVDFAQKYGAYIGFILGTGTNTAYIEYNRSITKRPDLDPEGSQAINTESGNFSNCPRGPVDIEFDESTENRGQYMFEKMISGAYLGGLCLLALKKAAEKDLFSQAGTQWIESRAELSTVEMDGILREPTRGIAWGARAGSAEDKELIQHLCSAICERAALFVALNVSAAVLKSLGGESPCHPVCVNIDGSVYYKIKGFSHMVEGYLEKILGPKHVFYELIRVDDSPLIGAAVAGLMC</sequence>
<evidence type="ECO:0000256" key="6">
    <source>
        <dbReference type="ARBA" id="ARBA00022777"/>
    </source>
</evidence>
<comment type="catalytic activity">
    <reaction evidence="9">
        <text>D-fructose + ATP = D-fructose 6-phosphate + ADP + H(+)</text>
        <dbReference type="Rhea" id="RHEA:16125"/>
        <dbReference type="ChEBI" id="CHEBI:15378"/>
        <dbReference type="ChEBI" id="CHEBI:30616"/>
        <dbReference type="ChEBI" id="CHEBI:37721"/>
        <dbReference type="ChEBI" id="CHEBI:61527"/>
        <dbReference type="ChEBI" id="CHEBI:456216"/>
        <dbReference type="EC" id="2.7.1.1"/>
    </reaction>
    <physiologicalReaction direction="left-to-right" evidence="9">
        <dbReference type="Rhea" id="RHEA:16126"/>
    </physiologicalReaction>
</comment>
<organism evidence="12">
    <name type="scientific">marine sediment metagenome</name>
    <dbReference type="NCBI Taxonomy" id="412755"/>
    <lineage>
        <taxon>unclassified sequences</taxon>
        <taxon>metagenomes</taxon>
        <taxon>ecological metagenomes</taxon>
    </lineage>
</organism>
<dbReference type="InterPro" id="IPR043129">
    <property type="entry name" value="ATPase_NBD"/>
</dbReference>
<keyword evidence="8" id="KW-0324">Glycolysis</keyword>
<dbReference type="EMBL" id="BARS01009646">
    <property type="protein sequence ID" value="GAF77595.1"/>
    <property type="molecule type" value="Genomic_DNA"/>
</dbReference>
<dbReference type="SUPFAM" id="SSF53067">
    <property type="entry name" value="Actin-like ATPase domain"/>
    <property type="match status" value="2"/>
</dbReference>
<feature type="non-terminal residue" evidence="12">
    <location>
        <position position="1"/>
    </location>
</feature>
<comment type="pathway">
    <text evidence="2">Carbohydrate metabolism.</text>
</comment>
<dbReference type="PANTHER" id="PTHR19443:SF16">
    <property type="entry name" value="HEXOKINASE TYPE 1-RELATED"/>
    <property type="match status" value="1"/>
</dbReference>
<evidence type="ECO:0000259" key="10">
    <source>
        <dbReference type="Pfam" id="PF00349"/>
    </source>
</evidence>
<evidence type="ECO:0000256" key="9">
    <source>
        <dbReference type="ARBA" id="ARBA00047905"/>
    </source>
</evidence>
<evidence type="ECO:0000256" key="8">
    <source>
        <dbReference type="ARBA" id="ARBA00023152"/>
    </source>
</evidence>
<dbReference type="UniPathway" id="UPA00109">
    <property type="reaction ID" value="UER00180"/>
</dbReference>
<dbReference type="CDD" id="cd24000">
    <property type="entry name" value="ASKHA_NBD_HK"/>
    <property type="match status" value="1"/>
</dbReference>
<dbReference type="InterPro" id="IPR022673">
    <property type="entry name" value="Hexokinase_C"/>
</dbReference>
<dbReference type="Gene3D" id="3.40.367.20">
    <property type="match status" value="1"/>
</dbReference>
<dbReference type="PROSITE" id="PS51748">
    <property type="entry name" value="HEXOKINASE_2"/>
    <property type="match status" value="1"/>
</dbReference>
<evidence type="ECO:0000256" key="1">
    <source>
        <dbReference type="ARBA" id="ARBA00004921"/>
    </source>
</evidence>
<dbReference type="AlphaFoldDB" id="X0TNC1"/>
<comment type="similarity">
    <text evidence="3">Belongs to the hexokinase family.</text>
</comment>
<evidence type="ECO:0000256" key="2">
    <source>
        <dbReference type="ARBA" id="ARBA00005007"/>
    </source>
</evidence>
<accession>X0TNC1</accession>
<keyword evidence="5" id="KW-0547">Nucleotide-binding</keyword>
<proteinExistence type="inferred from homology"/>
<name>X0TNC1_9ZZZZ</name>
<feature type="domain" description="Hexokinase N-terminal" evidence="10">
    <location>
        <begin position="1"/>
        <end position="61"/>
    </location>
</feature>
<dbReference type="GO" id="GO:0008865">
    <property type="term" value="F:fructokinase activity"/>
    <property type="evidence" value="ECO:0007669"/>
    <property type="project" value="TreeGrafter"/>
</dbReference>
<protein>
    <submittedName>
        <fullName evidence="12">Uncharacterized protein</fullName>
    </submittedName>
</protein>
<dbReference type="GO" id="GO:0005524">
    <property type="term" value="F:ATP binding"/>
    <property type="evidence" value="ECO:0007669"/>
    <property type="project" value="UniProtKB-KW"/>
</dbReference>
<comment type="pathway">
    <text evidence="1">Carbohydrate degradation.</text>
</comment>
<dbReference type="GO" id="GO:0006006">
    <property type="term" value="P:glucose metabolic process"/>
    <property type="evidence" value="ECO:0007669"/>
    <property type="project" value="TreeGrafter"/>
</dbReference>
<dbReference type="GO" id="GO:0006096">
    <property type="term" value="P:glycolytic process"/>
    <property type="evidence" value="ECO:0007669"/>
    <property type="project" value="UniProtKB-UniPathway"/>
</dbReference>
<evidence type="ECO:0000313" key="12">
    <source>
        <dbReference type="EMBL" id="GAF77595.1"/>
    </source>
</evidence>
<reference evidence="12" key="1">
    <citation type="journal article" date="2014" name="Front. Microbiol.">
        <title>High frequency of phylogenetically diverse reductive dehalogenase-homologous genes in deep subseafloor sedimentary metagenomes.</title>
        <authorList>
            <person name="Kawai M."/>
            <person name="Futagami T."/>
            <person name="Toyoda A."/>
            <person name="Takaki Y."/>
            <person name="Nishi S."/>
            <person name="Hori S."/>
            <person name="Arai W."/>
            <person name="Tsubouchi T."/>
            <person name="Morono Y."/>
            <person name="Uchiyama I."/>
            <person name="Ito T."/>
            <person name="Fujiyama A."/>
            <person name="Inagaki F."/>
            <person name="Takami H."/>
        </authorList>
    </citation>
    <scope>NUCLEOTIDE SEQUENCE</scope>
    <source>
        <strain evidence="12">Expedition CK06-06</strain>
    </source>
</reference>
<gene>
    <name evidence="12" type="ORF">S01H1_18094</name>
</gene>
<keyword evidence="7" id="KW-0067">ATP-binding</keyword>